<accession>A0A1I0RRC1</accession>
<evidence type="ECO:0000313" key="4">
    <source>
        <dbReference type="EMBL" id="SEW43736.1"/>
    </source>
</evidence>
<sequence length="261" mass="28697">MVGVEFFGNFDLASAAIWLFWIFFAGLVYYLQTENMREGYPLRDDKDGVPANESLLPLPKEKTFHLRDGKGTLTVPSREYEDSKMRNDLALAQSSPSSGSPWVPTGDPMLDGVGPASWAPRRDAPELDAHGHVKIRPMATLPDFKISAGRDPRGKPVVGGDGEVIGRVTDMWVDVPEALVRFLQLDLNPEGTGKMRLIPMNMAKIGTDRVTVRSLYAHNWEGVPVTKSADQVTLLEEDKIMAYYAGGTMYATAARSATVLP</sequence>
<feature type="domain" description="Photosynthetic reaction centre H subunit N-terminal" evidence="2">
    <location>
        <begin position="5"/>
        <end position="139"/>
    </location>
</feature>
<dbReference type="STRING" id="364200.SAMN04488515_3115"/>
<organism evidence="4 5">
    <name type="scientific">Cognatiyoonia koreensis</name>
    <dbReference type="NCBI Taxonomy" id="364200"/>
    <lineage>
        <taxon>Bacteria</taxon>
        <taxon>Pseudomonadati</taxon>
        <taxon>Pseudomonadota</taxon>
        <taxon>Alphaproteobacteria</taxon>
        <taxon>Rhodobacterales</taxon>
        <taxon>Paracoccaceae</taxon>
        <taxon>Cognatiyoonia</taxon>
    </lineage>
</organism>
<dbReference type="InterPro" id="IPR011033">
    <property type="entry name" value="PRC_barrel-like_sf"/>
</dbReference>
<dbReference type="Pfam" id="PF05239">
    <property type="entry name" value="PRC"/>
    <property type="match status" value="1"/>
</dbReference>
<dbReference type="InterPro" id="IPR005652">
    <property type="entry name" value="Photo_RC_H"/>
</dbReference>
<keyword evidence="1" id="KW-0472">Membrane</keyword>
<evidence type="ECO:0000313" key="5">
    <source>
        <dbReference type="Proteomes" id="UP000199167"/>
    </source>
</evidence>
<dbReference type="RefSeq" id="WP_089996733.1">
    <property type="nucleotide sequence ID" value="NZ_FOIZ01000002.1"/>
</dbReference>
<proteinExistence type="predicted"/>
<evidence type="ECO:0000256" key="1">
    <source>
        <dbReference type="SAM" id="Phobius"/>
    </source>
</evidence>
<protein>
    <submittedName>
        <fullName evidence="4">Photosynthetic reaction center H subunit</fullName>
    </submittedName>
</protein>
<dbReference type="OrthoDB" id="8557487at2"/>
<dbReference type="InterPro" id="IPR037097">
    <property type="entry name" value="Photo_RC_H_N_sf"/>
</dbReference>
<dbReference type="SUPFAM" id="SSF50346">
    <property type="entry name" value="PRC-barrel domain"/>
    <property type="match status" value="1"/>
</dbReference>
<gene>
    <name evidence="4" type="ORF">SAMN04488515_3115</name>
</gene>
<dbReference type="AlphaFoldDB" id="A0A1I0RRC1"/>
<dbReference type="Gene3D" id="4.10.540.10">
    <property type="entry name" value="Photosynthetic reaction centre, H subunit, N-terminal domain"/>
    <property type="match status" value="1"/>
</dbReference>
<dbReference type="GO" id="GO:0030077">
    <property type="term" value="C:plasma membrane light-harvesting complex"/>
    <property type="evidence" value="ECO:0007669"/>
    <property type="project" value="InterPro"/>
</dbReference>
<keyword evidence="5" id="KW-1185">Reference proteome</keyword>
<dbReference type="NCBIfam" id="TIGR01150">
    <property type="entry name" value="puhA"/>
    <property type="match status" value="1"/>
</dbReference>
<reference evidence="4 5" key="1">
    <citation type="submission" date="2016-10" db="EMBL/GenBank/DDBJ databases">
        <authorList>
            <person name="de Groot N.N."/>
        </authorList>
    </citation>
    <scope>NUCLEOTIDE SEQUENCE [LARGE SCALE GENOMIC DNA]</scope>
    <source>
        <strain evidence="4 5">DSM 17925</strain>
    </source>
</reference>
<evidence type="ECO:0000259" key="2">
    <source>
        <dbReference type="Pfam" id="PF03967"/>
    </source>
</evidence>
<dbReference type="Proteomes" id="UP000199167">
    <property type="component" value="Unassembled WGS sequence"/>
</dbReference>
<keyword evidence="1" id="KW-0812">Transmembrane</keyword>
<dbReference type="EMBL" id="FOIZ01000002">
    <property type="protein sequence ID" value="SEW43736.1"/>
    <property type="molecule type" value="Genomic_DNA"/>
</dbReference>
<keyword evidence="1" id="KW-1133">Transmembrane helix</keyword>
<feature type="transmembrane region" description="Helical" evidence="1">
    <location>
        <begin position="12"/>
        <end position="31"/>
    </location>
</feature>
<dbReference type="InterPro" id="IPR015810">
    <property type="entry name" value="Photo_RC_H_N"/>
</dbReference>
<feature type="domain" description="PRC-barrel" evidence="3">
    <location>
        <begin position="148"/>
        <end position="216"/>
    </location>
</feature>
<dbReference type="SUPFAM" id="SSF81490">
    <property type="entry name" value="Photosystem II reaction centre subunit H, transmembrane region"/>
    <property type="match status" value="1"/>
</dbReference>
<dbReference type="InterPro" id="IPR027275">
    <property type="entry name" value="PRC-brl_dom"/>
</dbReference>
<name>A0A1I0RRC1_9RHOB</name>
<dbReference type="GO" id="GO:0019684">
    <property type="term" value="P:photosynthesis, light reaction"/>
    <property type="evidence" value="ECO:0007669"/>
    <property type="project" value="InterPro"/>
</dbReference>
<dbReference type="Pfam" id="PF03967">
    <property type="entry name" value="PRCH"/>
    <property type="match status" value="1"/>
</dbReference>
<dbReference type="InterPro" id="IPR014747">
    <property type="entry name" value="Bac_photo_RC_H_C"/>
</dbReference>
<evidence type="ECO:0000259" key="3">
    <source>
        <dbReference type="Pfam" id="PF05239"/>
    </source>
</evidence>
<dbReference type="Gene3D" id="3.90.50.10">
    <property type="entry name" value="Photosynthetic Reaction Center, subunit H, domain 2"/>
    <property type="match status" value="1"/>
</dbReference>